<dbReference type="EMBL" id="VSRR010094007">
    <property type="protein sequence ID" value="MPC93200.1"/>
    <property type="molecule type" value="Genomic_DNA"/>
</dbReference>
<feature type="compositionally biased region" description="Polar residues" evidence="1">
    <location>
        <begin position="9"/>
        <end position="20"/>
    </location>
</feature>
<gene>
    <name evidence="2" type="ORF">E2C01_088323</name>
</gene>
<protein>
    <submittedName>
        <fullName evidence="2">Uncharacterized protein</fullName>
    </submittedName>
</protein>
<dbReference type="Proteomes" id="UP000324222">
    <property type="component" value="Unassembled WGS sequence"/>
</dbReference>
<evidence type="ECO:0000313" key="3">
    <source>
        <dbReference type="Proteomes" id="UP000324222"/>
    </source>
</evidence>
<dbReference type="AlphaFoldDB" id="A0A5B7J8W8"/>
<reference evidence="2 3" key="1">
    <citation type="submission" date="2019-05" db="EMBL/GenBank/DDBJ databases">
        <title>Another draft genome of Portunus trituberculatus and its Hox gene families provides insights of decapod evolution.</title>
        <authorList>
            <person name="Jeong J.-H."/>
            <person name="Song I."/>
            <person name="Kim S."/>
            <person name="Choi T."/>
            <person name="Kim D."/>
            <person name="Ryu S."/>
            <person name="Kim W."/>
        </authorList>
    </citation>
    <scope>NUCLEOTIDE SEQUENCE [LARGE SCALE GENOMIC DNA]</scope>
    <source>
        <tissue evidence="2">Muscle</tissue>
    </source>
</reference>
<sequence>MCSKGLTVPHTSNRSLSFPF</sequence>
<proteinExistence type="predicted"/>
<evidence type="ECO:0000313" key="2">
    <source>
        <dbReference type="EMBL" id="MPC93200.1"/>
    </source>
</evidence>
<keyword evidence="3" id="KW-1185">Reference proteome</keyword>
<evidence type="ECO:0000256" key="1">
    <source>
        <dbReference type="SAM" id="MobiDB-lite"/>
    </source>
</evidence>
<accession>A0A5B7J8W8</accession>
<feature type="region of interest" description="Disordered" evidence="1">
    <location>
        <begin position="1"/>
        <end position="20"/>
    </location>
</feature>
<name>A0A5B7J8W8_PORTR</name>
<comment type="caution">
    <text evidence="2">The sequence shown here is derived from an EMBL/GenBank/DDBJ whole genome shotgun (WGS) entry which is preliminary data.</text>
</comment>
<organism evidence="2 3">
    <name type="scientific">Portunus trituberculatus</name>
    <name type="common">Swimming crab</name>
    <name type="synonym">Neptunus trituberculatus</name>
    <dbReference type="NCBI Taxonomy" id="210409"/>
    <lineage>
        <taxon>Eukaryota</taxon>
        <taxon>Metazoa</taxon>
        <taxon>Ecdysozoa</taxon>
        <taxon>Arthropoda</taxon>
        <taxon>Crustacea</taxon>
        <taxon>Multicrustacea</taxon>
        <taxon>Malacostraca</taxon>
        <taxon>Eumalacostraca</taxon>
        <taxon>Eucarida</taxon>
        <taxon>Decapoda</taxon>
        <taxon>Pleocyemata</taxon>
        <taxon>Brachyura</taxon>
        <taxon>Eubrachyura</taxon>
        <taxon>Portunoidea</taxon>
        <taxon>Portunidae</taxon>
        <taxon>Portuninae</taxon>
        <taxon>Portunus</taxon>
    </lineage>
</organism>